<gene>
    <name evidence="2" type="ORF">GTHE00462_LOCUS20727</name>
</gene>
<feature type="compositionally biased region" description="Basic and acidic residues" evidence="1">
    <location>
        <begin position="34"/>
        <end position="57"/>
    </location>
</feature>
<protein>
    <submittedName>
        <fullName evidence="2">Uncharacterized protein</fullName>
    </submittedName>
</protein>
<accession>A0A7S4KZ81</accession>
<name>A0A7S4KZ81_GUITH</name>
<dbReference type="AlphaFoldDB" id="A0A7S4KZ81"/>
<sequence>MENAGDEVRGSGVRGMRPPKSLPVSSRSSSRAGSRAEGEEGRRVLGGEEGRDRRTRTVAEATRVLPSRSMSRTTLSEGRGGSVSRGGSRGSERGGESARGGEAAMKQEGKHQPSLGTETRRKKRTQLELEELKQKLHDDEGRPFSRLQKHLLDKQEEDEKLSLQQALLDATGMSLSEGAMEELGRLSGTYRDYSKILNSLWDERMLHRQTEVEEKRKGPSHAPRYLFFYNRPAGFYNDNIEPSPHFYGVKKSSSSVRYNLFTNERTDMLAKTLPRSFVDRLDAEMKIVPANHPVTKRPLDPWLCHLSIGQGKKCMNVVEPLGSHHGVHRRREGEGALPTISVCFSRFHKGYWPGAEKLNMIV</sequence>
<proteinExistence type="predicted"/>
<feature type="region of interest" description="Disordered" evidence="1">
    <location>
        <begin position="1"/>
        <end position="123"/>
    </location>
</feature>
<dbReference type="EMBL" id="HBKN01026821">
    <property type="protein sequence ID" value="CAE2309867.1"/>
    <property type="molecule type" value="Transcribed_RNA"/>
</dbReference>
<evidence type="ECO:0000256" key="1">
    <source>
        <dbReference type="SAM" id="MobiDB-lite"/>
    </source>
</evidence>
<evidence type="ECO:0000313" key="2">
    <source>
        <dbReference type="EMBL" id="CAE2309867.1"/>
    </source>
</evidence>
<reference evidence="2" key="1">
    <citation type="submission" date="2021-01" db="EMBL/GenBank/DDBJ databases">
        <authorList>
            <person name="Corre E."/>
            <person name="Pelletier E."/>
            <person name="Niang G."/>
            <person name="Scheremetjew M."/>
            <person name="Finn R."/>
            <person name="Kale V."/>
            <person name="Holt S."/>
            <person name="Cochrane G."/>
            <person name="Meng A."/>
            <person name="Brown T."/>
            <person name="Cohen L."/>
        </authorList>
    </citation>
    <scope>NUCLEOTIDE SEQUENCE</scope>
    <source>
        <strain evidence="2">CCMP 2712</strain>
    </source>
</reference>
<feature type="compositionally biased region" description="Gly residues" evidence="1">
    <location>
        <begin position="78"/>
        <end position="89"/>
    </location>
</feature>
<organism evidence="2">
    <name type="scientific">Guillardia theta</name>
    <name type="common">Cryptophyte</name>
    <name type="synonym">Cryptomonas phi</name>
    <dbReference type="NCBI Taxonomy" id="55529"/>
    <lineage>
        <taxon>Eukaryota</taxon>
        <taxon>Cryptophyceae</taxon>
        <taxon>Pyrenomonadales</taxon>
        <taxon>Geminigeraceae</taxon>
        <taxon>Guillardia</taxon>
    </lineage>
</organism>